<reference evidence="2 3" key="1">
    <citation type="submission" date="2020-08" db="EMBL/GenBank/DDBJ databases">
        <title>Plant Genome Project.</title>
        <authorList>
            <person name="Zhang R.-G."/>
        </authorList>
    </citation>
    <scope>NUCLEOTIDE SEQUENCE [LARGE SCALE GENOMIC DNA]</scope>
    <source>
        <tissue evidence="2">Rhizome</tissue>
    </source>
</reference>
<dbReference type="EMBL" id="JACMSC010000009">
    <property type="protein sequence ID" value="KAG6508187.1"/>
    <property type="molecule type" value="Genomic_DNA"/>
</dbReference>
<sequence>MMRSLGRARGGGIGRRERSTREELPFMADRIGQLRTVTVINVAVPQHDLALSRHYHRSLVLVLRRRCRLPLPWGYRADGSWSIPFVAGVAGFGFQLDSPGIRAISTETSMAGCSSENVPAGHPPSTPYGTFIPHSSPLPTAPPLPSPQKAPLPTAPLLHYPPKAPLQYQSTPQPAGGYHAIPVGCQFQPFPNVVDGIPMNARVPPLPFCGIGVGWVLFVVGFLFASIPWYVGAFILLFVAQDHREKPGLIACSIAAGLTILSLLLNAFNFHVFW</sequence>
<gene>
    <name evidence="2" type="ORF">ZIOFF_033558</name>
</gene>
<dbReference type="PANTHER" id="PTHR46631:SF4">
    <property type="entry name" value="OS06G0359400 PROTEIN"/>
    <property type="match status" value="1"/>
</dbReference>
<evidence type="ECO:0008006" key="4">
    <source>
        <dbReference type="Google" id="ProtNLM"/>
    </source>
</evidence>
<accession>A0A8J5GKM5</accession>
<keyword evidence="1" id="KW-0472">Membrane</keyword>
<organism evidence="2 3">
    <name type="scientific">Zingiber officinale</name>
    <name type="common">Ginger</name>
    <name type="synonym">Amomum zingiber</name>
    <dbReference type="NCBI Taxonomy" id="94328"/>
    <lineage>
        <taxon>Eukaryota</taxon>
        <taxon>Viridiplantae</taxon>
        <taxon>Streptophyta</taxon>
        <taxon>Embryophyta</taxon>
        <taxon>Tracheophyta</taxon>
        <taxon>Spermatophyta</taxon>
        <taxon>Magnoliopsida</taxon>
        <taxon>Liliopsida</taxon>
        <taxon>Zingiberales</taxon>
        <taxon>Zingiberaceae</taxon>
        <taxon>Zingiber</taxon>
    </lineage>
</organism>
<name>A0A8J5GKM5_ZINOF</name>
<proteinExistence type="predicted"/>
<feature type="transmembrane region" description="Helical" evidence="1">
    <location>
        <begin position="215"/>
        <end position="240"/>
    </location>
</feature>
<evidence type="ECO:0000256" key="1">
    <source>
        <dbReference type="SAM" id="Phobius"/>
    </source>
</evidence>
<dbReference type="AlphaFoldDB" id="A0A8J5GKM5"/>
<dbReference type="PANTHER" id="PTHR46631">
    <property type="entry name" value="60S RIBOSOMAL PROTEIN L18A-LIKE"/>
    <property type="match status" value="1"/>
</dbReference>
<dbReference type="Proteomes" id="UP000734854">
    <property type="component" value="Unassembled WGS sequence"/>
</dbReference>
<comment type="caution">
    <text evidence="2">The sequence shown here is derived from an EMBL/GenBank/DDBJ whole genome shotgun (WGS) entry which is preliminary data.</text>
</comment>
<feature type="transmembrane region" description="Helical" evidence="1">
    <location>
        <begin position="247"/>
        <end position="268"/>
    </location>
</feature>
<dbReference type="InterPro" id="IPR044804">
    <property type="entry name" value="Ribosomal_eL20z-like"/>
</dbReference>
<keyword evidence="1" id="KW-1133">Transmembrane helix</keyword>
<keyword evidence="3" id="KW-1185">Reference proteome</keyword>
<evidence type="ECO:0000313" key="3">
    <source>
        <dbReference type="Proteomes" id="UP000734854"/>
    </source>
</evidence>
<evidence type="ECO:0000313" key="2">
    <source>
        <dbReference type="EMBL" id="KAG6508187.1"/>
    </source>
</evidence>
<keyword evidence="1" id="KW-0812">Transmembrane</keyword>
<protein>
    <recommendedName>
        <fullName evidence="4">60S ribosomal protein L18a-like protein</fullName>
    </recommendedName>
</protein>